<feature type="transmembrane region" description="Helical" evidence="8">
    <location>
        <begin position="272"/>
        <end position="294"/>
    </location>
</feature>
<evidence type="ECO:0000313" key="10">
    <source>
        <dbReference type="Proteomes" id="UP001281731"/>
    </source>
</evidence>
<dbReference type="PIRSF" id="PIRSF006603">
    <property type="entry name" value="DinF"/>
    <property type="match status" value="1"/>
</dbReference>
<keyword evidence="4" id="KW-1003">Cell membrane</keyword>
<feature type="transmembrane region" description="Helical" evidence="8">
    <location>
        <begin position="47"/>
        <end position="69"/>
    </location>
</feature>
<evidence type="ECO:0000256" key="1">
    <source>
        <dbReference type="ARBA" id="ARBA00004651"/>
    </source>
</evidence>
<dbReference type="PANTHER" id="PTHR42893">
    <property type="entry name" value="PROTEIN DETOXIFICATION 44, CHLOROPLASTIC-RELATED"/>
    <property type="match status" value="1"/>
</dbReference>
<dbReference type="InterPro" id="IPR002528">
    <property type="entry name" value="MATE_fam"/>
</dbReference>
<organism evidence="9 10">
    <name type="scientific">Actinotignum urinale</name>
    <dbReference type="NCBI Taxonomy" id="190146"/>
    <lineage>
        <taxon>Bacteria</taxon>
        <taxon>Bacillati</taxon>
        <taxon>Actinomycetota</taxon>
        <taxon>Actinomycetes</taxon>
        <taxon>Actinomycetales</taxon>
        <taxon>Actinomycetaceae</taxon>
        <taxon>Actinotignum</taxon>
    </lineage>
</organism>
<keyword evidence="7 8" id="KW-0472">Membrane</keyword>
<feature type="transmembrane region" description="Helical" evidence="8">
    <location>
        <begin position="164"/>
        <end position="182"/>
    </location>
</feature>
<comment type="similarity">
    <text evidence="2">Belongs to the multi antimicrobial extrusion (MATE) (TC 2.A.66.1) family.</text>
</comment>
<feature type="transmembrane region" description="Helical" evidence="8">
    <location>
        <begin position="244"/>
        <end position="266"/>
    </location>
</feature>
<dbReference type="AlphaFoldDB" id="A0AAW9HP72"/>
<dbReference type="InterPro" id="IPR044644">
    <property type="entry name" value="DinF-like"/>
</dbReference>
<dbReference type="GO" id="GO:0015297">
    <property type="term" value="F:antiporter activity"/>
    <property type="evidence" value="ECO:0007669"/>
    <property type="project" value="InterPro"/>
</dbReference>
<keyword evidence="3" id="KW-0813">Transport</keyword>
<evidence type="ECO:0000256" key="5">
    <source>
        <dbReference type="ARBA" id="ARBA00022692"/>
    </source>
</evidence>
<evidence type="ECO:0000256" key="7">
    <source>
        <dbReference type="ARBA" id="ARBA00023136"/>
    </source>
</evidence>
<dbReference type="GO" id="GO:0005886">
    <property type="term" value="C:plasma membrane"/>
    <property type="evidence" value="ECO:0007669"/>
    <property type="project" value="UniProtKB-SubCell"/>
</dbReference>
<gene>
    <name evidence="9" type="ORF">R6G80_07060</name>
</gene>
<dbReference type="EMBL" id="JAWNGC010000009">
    <property type="protein sequence ID" value="MDY5155476.1"/>
    <property type="molecule type" value="Genomic_DNA"/>
</dbReference>
<dbReference type="RefSeq" id="WP_320756679.1">
    <property type="nucleotide sequence ID" value="NZ_JAWNGC010000009.1"/>
</dbReference>
<protein>
    <submittedName>
        <fullName evidence="9">MATE family efflux transporter</fullName>
    </submittedName>
</protein>
<dbReference type="InterPro" id="IPR048279">
    <property type="entry name" value="MdtK-like"/>
</dbReference>
<dbReference type="Pfam" id="PF01554">
    <property type="entry name" value="MatE"/>
    <property type="match status" value="2"/>
</dbReference>
<comment type="subcellular location">
    <subcellularLocation>
        <location evidence="1">Cell membrane</location>
        <topology evidence="1">Multi-pass membrane protein</topology>
    </subcellularLocation>
</comment>
<feature type="transmembrane region" description="Helical" evidence="8">
    <location>
        <begin position="315"/>
        <end position="334"/>
    </location>
</feature>
<feature type="transmembrane region" description="Helical" evidence="8">
    <location>
        <begin position="90"/>
        <end position="112"/>
    </location>
</feature>
<feature type="transmembrane region" description="Helical" evidence="8">
    <location>
        <begin position="408"/>
        <end position="427"/>
    </location>
</feature>
<dbReference type="PANTHER" id="PTHR42893:SF46">
    <property type="entry name" value="PROTEIN DETOXIFICATION 44, CHLOROPLASTIC"/>
    <property type="match status" value="1"/>
</dbReference>
<dbReference type="GO" id="GO:0042910">
    <property type="term" value="F:xenobiotic transmembrane transporter activity"/>
    <property type="evidence" value="ECO:0007669"/>
    <property type="project" value="InterPro"/>
</dbReference>
<dbReference type="NCBIfam" id="TIGR00797">
    <property type="entry name" value="matE"/>
    <property type="match status" value="1"/>
</dbReference>
<feature type="transmembrane region" description="Helical" evidence="8">
    <location>
        <begin position="132"/>
        <end position="152"/>
    </location>
</feature>
<comment type="caution">
    <text evidence="9">The sequence shown here is derived from an EMBL/GenBank/DDBJ whole genome shotgun (WGS) entry which is preliminary data.</text>
</comment>
<feature type="transmembrane region" description="Helical" evidence="8">
    <location>
        <begin position="346"/>
        <end position="368"/>
    </location>
</feature>
<accession>A0AAW9HP72</accession>
<evidence type="ECO:0000256" key="8">
    <source>
        <dbReference type="SAM" id="Phobius"/>
    </source>
</evidence>
<dbReference type="Proteomes" id="UP001281731">
    <property type="component" value="Unassembled WGS sequence"/>
</dbReference>
<dbReference type="CDD" id="cd13136">
    <property type="entry name" value="MATE_DinF_like"/>
    <property type="match status" value="1"/>
</dbReference>
<feature type="transmembrane region" description="Helical" evidence="8">
    <location>
        <begin position="188"/>
        <end position="207"/>
    </location>
</feature>
<evidence type="ECO:0000256" key="3">
    <source>
        <dbReference type="ARBA" id="ARBA00022448"/>
    </source>
</evidence>
<evidence type="ECO:0000256" key="2">
    <source>
        <dbReference type="ARBA" id="ARBA00010199"/>
    </source>
</evidence>
<evidence type="ECO:0000256" key="4">
    <source>
        <dbReference type="ARBA" id="ARBA00022475"/>
    </source>
</evidence>
<evidence type="ECO:0000313" key="9">
    <source>
        <dbReference type="EMBL" id="MDY5155476.1"/>
    </source>
</evidence>
<sequence length="442" mass="46751">MTTQDDINTIDKDILRLALPTLGALLIEPVLVATDTIMVGHLGTDSLAGLSLSSTILSTIVGLCIFLAYATTASTARFMGAGKIGRALRYGVDGIWLALLLGVILGALLAIFSPSILGLFGAEGNVITQGNHYVRFSSFGLPGMLLVLAATGTLRGLGDTRTPFHASLLTAVLNIPLNYIFIYPSHMGVAGAALGTAIAQTVGGLFLTEHIIRRCRVEKVSLTPRGAGVLGALNNAIPLMMRTVILRVIILMEIAVATKLGTQALAANQVVMSIWTFAIYGLDALAMAAQILVGQASGSGHKDRVRLVLSRCLRRGLWIGALVGTALICSSPFIPMLMTSDSQVRWAAMLGLFMVSFFMPLISVAFILDGVLMGADDMKALAFLMLIPLLAFAPVAGSLYMWGKGADGFMWLWGGYAGVCMGARALATYLRVRTDAWITLGT</sequence>
<reference evidence="9" key="1">
    <citation type="submission" date="2023-10" db="EMBL/GenBank/DDBJ databases">
        <title>Whole Genome based description of the genera Actinobaculum and Actinotignum reveals a complex phylogenetic relationship within the species included in the genus Actinotignum.</title>
        <authorList>
            <person name="Jensen C.S."/>
            <person name="Dargis R."/>
            <person name="Kemp M."/>
            <person name="Christensen J.J."/>
        </authorList>
    </citation>
    <scope>NUCLEOTIDE SEQUENCE</scope>
    <source>
        <strain evidence="9">SLA_B511</strain>
    </source>
</reference>
<evidence type="ECO:0000256" key="6">
    <source>
        <dbReference type="ARBA" id="ARBA00022989"/>
    </source>
</evidence>
<proteinExistence type="inferred from homology"/>
<feature type="transmembrane region" description="Helical" evidence="8">
    <location>
        <begin position="380"/>
        <end position="402"/>
    </location>
</feature>
<name>A0AAW9HP72_9ACTO</name>
<keyword evidence="5 8" id="KW-0812">Transmembrane</keyword>
<keyword evidence="6 8" id="KW-1133">Transmembrane helix</keyword>